<sequence>IETVIFLTIKLIYIGFLPQSHSASGIPSSVITIKEVFDVSQLKLSPAVA</sequence>
<accession>A0ACA9QXB9</accession>
<organism evidence="1 2">
    <name type="scientific">Dentiscutata heterogama</name>
    <dbReference type="NCBI Taxonomy" id="1316150"/>
    <lineage>
        <taxon>Eukaryota</taxon>
        <taxon>Fungi</taxon>
        <taxon>Fungi incertae sedis</taxon>
        <taxon>Mucoromycota</taxon>
        <taxon>Glomeromycotina</taxon>
        <taxon>Glomeromycetes</taxon>
        <taxon>Diversisporales</taxon>
        <taxon>Gigasporaceae</taxon>
        <taxon>Dentiscutata</taxon>
    </lineage>
</organism>
<keyword evidence="2" id="KW-1185">Reference proteome</keyword>
<comment type="caution">
    <text evidence="1">The sequence shown here is derived from an EMBL/GenBank/DDBJ whole genome shotgun (WGS) entry which is preliminary data.</text>
</comment>
<feature type="non-terminal residue" evidence="1">
    <location>
        <position position="1"/>
    </location>
</feature>
<dbReference type="Proteomes" id="UP000789702">
    <property type="component" value="Unassembled WGS sequence"/>
</dbReference>
<proteinExistence type="predicted"/>
<gene>
    <name evidence="1" type="ORF">DHETER_LOCUS15673</name>
</gene>
<protein>
    <submittedName>
        <fullName evidence="1">7029_t:CDS:1</fullName>
    </submittedName>
</protein>
<reference evidence="1" key="1">
    <citation type="submission" date="2021-06" db="EMBL/GenBank/DDBJ databases">
        <authorList>
            <person name="Kallberg Y."/>
            <person name="Tangrot J."/>
            <person name="Rosling A."/>
        </authorList>
    </citation>
    <scope>NUCLEOTIDE SEQUENCE</scope>
    <source>
        <strain evidence="1">IL203A</strain>
    </source>
</reference>
<feature type="non-terminal residue" evidence="1">
    <location>
        <position position="49"/>
    </location>
</feature>
<evidence type="ECO:0000313" key="2">
    <source>
        <dbReference type="Proteomes" id="UP000789702"/>
    </source>
</evidence>
<name>A0ACA9QXB9_9GLOM</name>
<dbReference type="EMBL" id="CAJVPU010055084">
    <property type="protein sequence ID" value="CAG8768014.1"/>
    <property type="molecule type" value="Genomic_DNA"/>
</dbReference>
<evidence type="ECO:0000313" key="1">
    <source>
        <dbReference type="EMBL" id="CAG8768014.1"/>
    </source>
</evidence>